<evidence type="ECO:0000256" key="2">
    <source>
        <dbReference type="ARBA" id="ARBA00009525"/>
    </source>
</evidence>
<dbReference type="EnsemblMetazoa" id="XM_019995459.1">
    <property type="protein sequence ID" value="XP_019851018.1"/>
    <property type="gene ID" value="LOC100639149"/>
</dbReference>
<dbReference type="Pfam" id="PF03835">
    <property type="entry name" value="Rad4"/>
    <property type="match status" value="1"/>
</dbReference>
<dbReference type="STRING" id="400682.A0A1X7V3L2"/>
<dbReference type="InterPro" id="IPR042488">
    <property type="entry name" value="Rad4_BHD3_sf"/>
</dbReference>
<dbReference type="GO" id="GO:0071942">
    <property type="term" value="C:XPC complex"/>
    <property type="evidence" value="ECO:0007669"/>
    <property type="project" value="TreeGrafter"/>
</dbReference>
<protein>
    <recommendedName>
        <fullName evidence="11">Rad4 beta-hairpin domain-containing protein</fullName>
    </recommendedName>
</protein>
<evidence type="ECO:0000259" key="6">
    <source>
        <dbReference type="SMART" id="SM01030"/>
    </source>
</evidence>
<dbReference type="InParanoid" id="A0A1X7V3L2"/>
<dbReference type="InterPro" id="IPR036985">
    <property type="entry name" value="Transglutaminase-like_sf"/>
</dbReference>
<dbReference type="GO" id="GO:0003697">
    <property type="term" value="F:single-stranded DNA binding"/>
    <property type="evidence" value="ECO:0007669"/>
    <property type="project" value="TreeGrafter"/>
</dbReference>
<keyword evidence="3" id="KW-0227">DNA damage</keyword>
<reference evidence="9" key="2">
    <citation type="submission" date="2017-05" db="UniProtKB">
        <authorList>
            <consortium name="EnsemblMetazoa"/>
        </authorList>
    </citation>
    <scope>IDENTIFICATION</scope>
</reference>
<organism evidence="9">
    <name type="scientific">Amphimedon queenslandica</name>
    <name type="common">Sponge</name>
    <dbReference type="NCBI Taxonomy" id="400682"/>
    <lineage>
        <taxon>Eukaryota</taxon>
        <taxon>Metazoa</taxon>
        <taxon>Porifera</taxon>
        <taxon>Demospongiae</taxon>
        <taxon>Heteroscleromorpha</taxon>
        <taxon>Haplosclerida</taxon>
        <taxon>Niphatidae</taxon>
        <taxon>Amphimedon</taxon>
    </lineage>
</organism>
<dbReference type="GO" id="GO:0006298">
    <property type="term" value="P:mismatch repair"/>
    <property type="evidence" value="ECO:0007669"/>
    <property type="project" value="TreeGrafter"/>
</dbReference>
<evidence type="ECO:0000313" key="9">
    <source>
        <dbReference type="EnsemblMetazoa" id="Aqu2.1.34137_001"/>
    </source>
</evidence>
<dbReference type="FunFam" id="3.30.70.2460:FF:000001">
    <property type="entry name" value="DNA repair protein Rad4 family"/>
    <property type="match status" value="1"/>
</dbReference>
<dbReference type="InterPro" id="IPR004583">
    <property type="entry name" value="DNA_repair_Rad4"/>
</dbReference>
<evidence type="ECO:0000259" key="8">
    <source>
        <dbReference type="SMART" id="SM01032"/>
    </source>
</evidence>
<dbReference type="GO" id="GO:0000111">
    <property type="term" value="C:nucleotide-excision repair factor 2 complex"/>
    <property type="evidence" value="ECO:0007669"/>
    <property type="project" value="TreeGrafter"/>
</dbReference>
<keyword evidence="5" id="KW-0539">Nucleus</keyword>
<dbReference type="Pfam" id="PF10404">
    <property type="entry name" value="BHD_2"/>
    <property type="match status" value="1"/>
</dbReference>
<evidence type="ECO:0000256" key="1">
    <source>
        <dbReference type="ARBA" id="ARBA00004123"/>
    </source>
</evidence>
<dbReference type="eggNOG" id="KOG2179">
    <property type="taxonomic scope" value="Eukaryota"/>
</dbReference>
<name>A0A1X7V3L2_AMPQE</name>
<evidence type="ECO:0008006" key="11">
    <source>
        <dbReference type="Google" id="ProtNLM"/>
    </source>
</evidence>
<dbReference type="Gene3D" id="3.90.260.10">
    <property type="entry name" value="Transglutaminase-like"/>
    <property type="match status" value="2"/>
</dbReference>
<dbReference type="Proteomes" id="UP000007879">
    <property type="component" value="Unassembled WGS sequence"/>
</dbReference>
<keyword evidence="10" id="KW-1185">Reference proteome</keyword>
<dbReference type="SUPFAM" id="SSF54001">
    <property type="entry name" value="Cysteine proteinases"/>
    <property type="match status" value="1"/>
</dbReference>
<dbReference type="Pfam" id="PF10405">
    <property type="entry name" value="BHD_3"/>
    <property type="match status" value="1"/>
</dbReference>
<dbReference type="GO" id="GO:0003684">
    <property type="term" value="F:damaged DNA binding"/>
    <property type="evidence" value="ECO:0007669"/>
    <property type="project" value="InterPro"/>
</dbReference>
<dbReference type="EnsemblMetazoa" id="Aqu2.1.34137_001">
    <property type="protein sequence ID" value="Aqu2.1.34137_001"/>
    <property type="gene ID" value="Aqu2.1.34137"/>
</dbReference>
<evidence type="ECO:0000256" key="3">
    <source>
        <dbReference type="ARBA" id="ARBA00022763"/>
    </source>
</evidence>
<dbReference type="InterPro" id="IPR018328">
    <property type="entry name" value="Rad4_beta-hairpin_dom3"/>
</dbReference>
<dbReference type="InterPro" id="IPR038765">
    <property type="entry name" value="Papain-like_cys_pep_sf"/>
</dbReference>
<accession>A0A1X7V3L2</accession>
<dbReference type="InterPro" id="IPR018326">
    <property type="entry name" value="Rad4_beta-hairpin_dom1"/>
</dbReference>
<dbReference type="OrthoDB" id="300780at2759"/>
<dbReference type="SMART" id="SM01030">
    <property type="entry name" value="BHD_1"/>
    <property type="match status" value="1"/>
</dbReference>
<dbReference type="KEGG" id="aqu:100639149"/>
<evidence type="ECO:0000313" key="10">
    <source>
        <dbReference type="Proteomes" id="UP000007879"/>
    </source>
</evidence>
<dbReference type="Gene3D" id="3.30.70.2460">
    <property type="entry name" value="Rad4, beta-hairpin domain BHD3"/>
    <property type="match status" value="1"/>
</dbReference>
<dbReference type="Gene3D" id="2.20.20.110">
    <property type="entry name" value="Rad4, beta-hairpin domain BHD1"/>
    <property type="match status" value="1"/>
</dbReference>
<dbReference type="InterPro" id="IPR018325">
    <property type="entry name" value="Rad4/PNGase_transGLS-fold"/>
</dbReference>
<reference evidence="10" key="1">
    <citation type="journal article" date="2010" name="Nature">
        <title>The Amphimedon queenslandica genome and the evolution of animal complexity.</title>
        <authorList>
            <person name="Srivastava M."/>
            <person name="Simakov O."/>
            <person name="Chapman J."/>
            <person name="Fahey B."/>
            <person name="Gauthier M.E."/>
            <person name="Mitros T."/>
            <person name="Richards G.S."/>
            <person name="Conaco C."/>
            <person name="Dacre M."/>
            <person name="Hellsten U."/>
            <person name="Larroux C."/>
            <person name="Putnam N.H."/>
            <person name="Stanke M."/>
            <person name="Adamska M."/>
            <person name="Darling A."/>
            <person name="Degnan S.M."/>
            <person name="Oakley T.H."/>
            <person name="Plachetzki D.C."/>
            <person name="Zhai Y."/>
            <person name="Adamski M."/>
            <person name="Calcino A."/>
            <person name="Cummins S.F."/>
            <person name="Goodstein D.M."/>
            <person name="Harris C."/>
            <person name="Jackson D.J."/>
            <person name="Leys S.P."/>
            <person name="Shu S."/>
            <person name="Woodcroft B.J."/>
            <person name="Vervoort M."/>
            <person name="Kosik K.S."/>
            <person name="Manning G."/>
            <person name="Degnan B.M."/>
            <person name="Rokhsar D.S."/>
        </authorList>
    </citation>
    <scope>NUCLEOTIDE SEQUENCE [LARGE SCALE GENOMIC DNA]</scope>
</reference>
<comment type="similarity">
    <text evidence="2">Belongs to the XPC family.</text>
</comment>
<dbReference type="InterPro" id="IPR018327">
    <property type="entry name" value="BHD_2"/>
</dbReference>
<evidence type="ECO:0000256" key="4">
    <source>
        <dbReference type="ARBA" id="ARBA00023204"/>
    </source>
</evidence>
<feature type="domain" description="Rad4 beta-hairpin" evidence="7">
    <location>
        <begin position="405"/>
        <end position="454"/>
    </location>
</feature>
<dbReference type="SMART" id="SM01031">
    <property type="entry name" value="BHD_2"/>
    <property type="match status" value="1"/>
</dbReference>
<dbReference type="AlphaFoldDB" id="A0A1X7V3L2"/>
<dbReference type="SMART" id="SM01032">
    <property type="entry name" value="BHD_3"/>
    <property type="match status" value="1"/>
</dbReference>
<dbReference type="GO" id="GO:0006289">
    <property type="term" value="P:nucleotide-excision repair"/>
    <property type="evidence" value="ECO:0007669"/>
    <property type="project" value="InterPro"/>
</dbReference>
<keyword evidence="4" id="KW-0234">DNA repair</keyword>
<proteinExistence type="inferred from homology"/>
<evidence type="ECO:0000259" key="7">
    <source>
        <dbReference type="SMART" id="SM01031"/>
    </source>
</evidence>
<comment type="subcellular location">
    <subcellularLocation>
        <location evidence="1">Nucleus</location>
    </subcellularLocation>
</comment>
<dbReference type="Pfam" id="PF10403">
    <property type="entry name" value="BHD_1"/>
    <property type="match status" value="1"/>
</dbReference>
<dbReference type="GO" id="GO:0005737">
    <property type="term" value="C:cytoplasm"/>
    <property type="evidence" value="ECO:0007669"/>
    <property type="project" value="TreeGrafter"/>
</dbReference>
<feature type="domain" description="Rad4 beta-hairpin" evidence="6">
    <location>
        <begin position="350"/>
        <end position="403"/>
    </location>
</feature>
<dbReference type="PANTHER" id="PTHR12135:SF0">
    <property type="entry name" value="DNA REPAIR PROTEIN COMPLEMENTING XP-C CELLS"/>
    <property type="match status" value="1"/>
</dbReference>
<evidence type="ECO:0000256" key="5">
    <source>
        <dbReference type="ARBA" id="ARBA00023242"/>
    </source>
</evidence>
<feature type="domain" description="Rad4 beta-hairpin" evidence="8">
    <location>
        <begin position="461"/>
        <end position="535"/>
    </location>
</feature>
<dbReference type="PANTHER" id="PTHR12135">
    <property type="entry name" value="DNA REPAIR PROTEIN XP-C / RAD4"/>
    <property type="match status" value="1"/>
</dbReference>
<gene>
    <name evidence="9" type="primary">100639149</name>
</gene>
<sequence length="582" mass="66847">MSSSESDSESIEWEEVIIPESDEHELQNRSGTTVPLTLTRKKECSQDKALRAFYREIQVNLHKVHLLCLIAHGRRMIDQCNELLTQCLILSLTPQSICMINSAELCWEKNLNHALRWFIANISSIEDVPCLKELSTVQLLVTLYKSLGIRARLVLVFPISSIKANKQSGSSKDKSLSQKSDFSSIVEEYQYNCAQKSNEKLKRKRKLSTSPYFETSLSSSTADESSPKRQKFEDHFGSSVLNSRNFYDQYNSWVEVLLSNGKWRPIHIPSMSVGEPALCEKHLQNEFFYVLAVENSSLMSDVTPRYASQWCTKIHKLRVDTSWWCETLSPFSQPAVEAQQESSDIKDQLLSAPLPTLLSHYKNHPLYVLKKHLLKYEAIYPDNKDYILGHFKGEPVYSRSCVQPLHTREAWLKQGLIIKPGEEPIKTVKSKHSEKEQRTSHLFGHWQTEQYVPPPVVDGQVPRNEYGNVELFTPSMLPEGAVHITEPGISKVAQKLNIDYAPAMKGWEFTKGSCYPIFDGIVVASEYQEILLEALQQHQQISIEKDIKKHQRVILDRWAKLTNSLLIQERVKQRYKQSNNYS</sequence>